<sequence length="130" mass="14014">MSNHSTEELKRQYDAAMSRSADATAKMYAAKARWEEAACADKIAEFEAAGGVVGMTRVRIMDQYWGGSGNPCMMKGPFVVTGAKQARYGHDQIAFTLAKLKKDGSVSSAACGEYPSRVAIIPEDQPEAKS</sequence>
<dbReference type="RefSeq" id="WP_128210507.1">
    <property type="nucleotide sequence ID" value="NZ_JBHRSO010000038.1"/>
</dbReference>
<comment type="caution">
    <text evidence="1">The sequence shown here is derived from an EMBL/GenBank/DDBJ whole genome shotgun (WGS) entry which is preliminary data.</text>
</comment>
<evidence type="ECO:0000313" key="1">
    <source>
        <dbReference type="EMBL" id="RWR16417.1"/>
    </source>
</evidence>
<protein>
    <submittedName>
        <fullName evidence="1">Uncharacterized protein</fullName>
    </submittedName>
</protein>
<organism evidence="1 2">
    <name type="scientific">Paenirhodobacter populi</name>
    <dbReference type="NCBI Taxonomy" id="2306993"/>
    <lineage>
        <taxon>Bacteria</taxon>
        <taxon>Pseudomonadati</taxon>
        <taxon>Pseudomonadota</taxon>
        <taxon>Alphaproteobacteria</taxon>
        <taxon>Rhodobacterales</taxon>
        <taxon>Rhodobacter group</taxon>
        <taxon>Paenirhodobacter</taxon>
    </lineage>
</organism>
<gene>
    <name evidence="1" type="ORF">D2T30_21740</name>
</gene>
<dbReference type="EMBL" id="SAUZ01000044">
    <property type="protein sequence ID" value="RWR16417.1"/>
    <property type="molecule type" value="Genomic_DNA"/>
</dbReference>
<dbReference type="AlphaFoldDB" id="A0A443J7G5"/>
<reference evidence="1 2" key="1">
    <citation type="submission" date="2019-01" db="EMBL/GenBank/DDBJ databases">
        <title>Sinorhodobacter populi sp. nov. isolated from the symptomatic bark tissue of Populus euramericana canker.</title>
        <authorList>
            <person name="Xu G."/>
        </authorList>
    </citation>
    <scope>NUCLEOTIDE SEQUENCE [LARGE SCALE GENOMIC DNA]</scope>
    <source>
        <strain evidence="1 2">SK2B-1</strain>
    </source>
</reference>
<reference evidence="1 2" key="2">
    <citation type="submission" date="2019-01" db="EMBL/GenBank/DDBJ databases">
        <authorList>
            <person name="Li Y."/>
        </authorList>
    </citation>
    <scope>NUCLEOTIDE SEQUENCE [LARGE SCALE GENOMIC DNA]</scope>
    <source>
        <strain evidence="1 2">SK2B-1</strain>
    </source>
</reference>
<accession>A0A443J7G5</accession>
<name>A0A443J7G5_9RHOB</name>
<proteinExistence type="predicted"/>
<dbReference type="Proteomes" id="UP000284476">
    <property type="component" value="Unassembled WGS sequence"/>
</dbReference>
<evidence type="ECO:0000313" key="2">
    <source>
        <dbReference type="Proteomes" id="UP000284476"/>
    </source>
</evidence>